<protein>
    <submittedName>
        <fullName evidence="1">Uncharacterized protein</fullName>
    </submittedName>
</protein>
<reference evidence="1" key="1">
    <citation type="journal article" date="2019" name="bioRxiv">
        <title>The Genome of the Zebra Mussel, Dreissena polymorpha: A Resource for Invasive Species Research.</title>
        <authorList>
            <person name="McCartney M.A."/>
            <person name="Auch B."/>
            <person name="Kono T."/>
            <person name="Mallez S."/>
            <person name="Zhang Y."/>
            <person name="Obille A."/>
            <person name="Becker A."/>
            <person name="Abrahante J.E."/>
            <person name="Garbe J."/>
            <person name="Badalamenti J.P."/>
            <person name="Herman A."/>
            <person name="Mangelson H."/>
            <person name="Liachko I."/>
            <person name="Sullivan S."/>
            <person name="Sone E.D."/>
            <person name="Koren S."/>
            <person name="Silverstein K.A.T."/>
            <person name="Beckman K.B."/>
            <person name="Gohl D.M."/>
        </authorList>
    </citation>
    <scope>NUCLEOTIDE SEQUENCE</scope>
    <source>
        <strain evidence="1">Duluth1</strain>
        <tissue evidence="1">Whole animal</tissue>
    </source>
</reference>
<comment type="caution">
    <text evidence="1">The sequence shown here is derived from an EMBL/GenBank/DDBJ whole genome shotgun (WGS) entry which is preliminary data.</text>
</comment>
<reference evidence="1" key="2">
    <citation type="submission" date="2020-11" db="EMBL/GenBank/DDBJ databases">
        <authorList>
            <person name="McCartney M.A."/>
            <person name="Auch B."/>
            <person name="Kono T."/>
            <person name="Mallez S."/>
            <person name="Becker A."/>
            <person name="Gohl D.M."/>
            <person name="Silverstein K.A.T."/>
            <person name="Koren S."/>
            <person name="Bechman K.B."/>
            <person name="Herman A."/>
            <person name="Abrahante J.E."/>
            <person name="Garbe J."/>
        </authorList>
    </citation>
    <scope>NUCLEOTIDE SEQUENCE</scope>
    <source>
        <strain evidence="1">Duluth1</strain>
        <tissue evidence="1">Whole animal</tissue>
    </source>
</reference>
<dbReference type="Proteomes" id="UP000828390">
    <property type="component" value="Unassembled WGS sequence"/>
</dbReference>
<organism evidence="1 2">
    <name type="scientific">Dreissena polymorpha</name>
    <name type="common">Zebra mussel</name>
    <name type="synonym">Mytilus polymorpha</name>
    <dbReference type="NCBI Taxonomy" id="45954"/>
    <lineage>
        <taxon>Eukaryota</taxon>
        <taxon>Metazoa</taxon>
        <taxon>Spiralia</taxon>
        <taxon>Lophotrochozoa</taxon>
        <taxon>Mollusca</taxon>
        <taxon>Bivalvia</taxon>
        <taxon>Autobranchia</taxon>
        <taxon>Heteroconchia</taxon>
        <taxon>Euheterodonta</taxon>
        <taxon>Imparidentia</taxon>
        <taxon>Neoheterodontei</taxon>
        <taxon>Myida</taxon>
        <taxon>Dreissenoidea</taxon>
        <taxon>Dreissenidae</taxon>
        <taxon>Dreissena</taxon>
    </lineage>
</organism>
<sequence length="178" mass="19942">MAVITTDGPNQSAEGTEINRRSLAFAAVIVPSIAVLIADAGEAGNGTERCIISQPTHQLCNKNLCKLWNVVQDANTILTEKLHKIADNVSLLELAYIYIPGFERVHRIGRNRSHPRSIGAKLSLVNDRENVRNSSRNLRETNYYVSEQFPKDVADRRRSLMPAFRKARADGKRFLSQL</sequence>
<accession>A0A9D4G7G6</accession>
<evidence type="ECO:0000313" key="1">
    <source>
        <dbReference type="EMBL" id="KAH3811944.1"/>
    </source>
</evidence>
<name>A0A9D4G7G6_DREPO</name>
<proteinExistence type="predicted"/>
<dbReference type="AlphaFoldDB" id="A0A9D4G7G6"/>
<dbReference type="EMBL" id="JAIWYP010000006">
    <property type="protein sequence ID" value="KAH3811944.1"/>
    <property type="molecule type" value="Genomic_DNA"/>
</dbReference>
<evidence type="ECO:0000313" key="2">
    <source>
        <dbReference type="Proteomes" id="UP000828390"/>
    </source>
</evidence>
<keyword evidence="2" id="KW-1185">Reference proteome</keyword>
<gene>
    <name evidence="1" type="ORF">DPMN_140362</name>
</gene>